<sequence>MRTRSMARNVVEYCAAMVALKSLEWSPLPVAHALARGYARLLDLGIPRLRRVARQNLSMALPEFTPQRHREIVDGVFRSVARILVTFAKFPAIRRQPLDRWIRLEGGEYFDEALRQGRGVLFATAHLGNWELSAFAHALLTGPMNVVVRPLDNPLIDRMVERRRALTGNRPIGKKDFARSILKALAANQAVGILIDQNAALDSGVFVDFFGVPACAGTGFAKFAAHSGAVVIPGFALWSDRERRYILRFYPPMEMTGDIARDTQALQSKLEDVIRAHPDQWLWIHRRWKTRPAGEISPYESGRTAGSSAKAL</sequence>
<dbReference type="PIRSF" id="PIRSF026649">
    <property type="entry name" value="MsbB"/>
    <property type="match status" value="1"/>
</dbReference>
<accession>Q02BG4</accession>
<organism evidence="7">
    <name type="scientific">Solibacter usitatus (strain Ellin6076)</name>
    <dbReference type="NCBI Taxonomy" id="234267"/>
    <lineage>
        <taxon>Bacteria</taxon>
        <taxon>Pseudomonadati</taxon>
        <taxon>Acidobacteriota</taxon>
        <taxon>Terriglobia</taxon>
        <taxon>Bryobacterales</taxon>
        <taxon>Solibacteraceae</taxon>
        <taxon>Candidatus Solibacter</taxon>
    </lineage>
</organism>
<name>Q02BG4_SOLUE</name>
<evidence type="ECO:0000256" key="5">
    <source>
        <dbReference type="ARBA" id="ARBA00023136"/>
    </source>
</evidence>
<dbReference type="HOGENOM" id="CLU_049421_4_0_0"/>
<reference evidence="7" key="1">
    <citation type="submission" date="2006-10" db="EMBL/GenBank/DDBJ databases">
        <title>Complete sequence of Solibacter usitatus Ellin6076.</title>
        <authorList>
            <consortium name="US DOE Joint Genome Institute"/>
            <person name="Copeland A."/>
            <person name="Lucas S."/>
            <person name="Lapidus A."/>
            <person name="Barry K."/>
            <person name="Detter J.C."/>
            <person name="Glavina del Rio T."/>
            <person name="Hammon N."/>
            <person name="Israni S."/>
            <person name="Dalin E."/>
            <person name="Tice H."/>
            <person name="Pitluck S."/>
            <person name="Thompson L.S."/>
            <person name="Brettin T."/>
            <person name="Bruce D."/>
            <person name="Han C."/>
            <person name="Tapia R."/>
            <person name="Gilna P."/>
            <person name="Schmutz J."/>
            <person name="Larimer F."/>
            <person name="Land M."/>
            <person name="Hauser L."/>
            <person name="Kyrpides N."/>
            <person name="Mikhailova N."/>
            <person name="Janssen P.H."/>
            <person name="Kuske C.R."/>
            <person name="Richardson P."/>
        </authorList>
    </citation>
    <scope>NUCLEOTIDE SEQUENCE</scope>
    <source>
        <strain evidence="7">Ellin6076</strain>
    </source>
</reference>
<dbReference type="FunCoup" id="Q02BG4">
    <property type="interactions" value="296"/>
</dbReference>
<dbReference type="Pfam" id="PF03279">
    <property type="entry name" value="Lip_A_acyltrans"/>
    <property type="match status" value="1"/>
</dbReference>
<keyword evidence="2" id="KW-1003">Cell membrane</keyword>
<comment type="subcellular location">
    <subcellularLocation>
        <location evidence="1">Cell inner membrane</location>
    </subcellularLocation>
</comment>
<dbReference type="InParanoid" id="Q02BG4"/>
<dbReference type="AlphaFoldDB" id="Q02BG4"/>
<keyword evidence="3" id="KW-0997">Cell inner membrane</keyword>
<evidence type="ECO:0000256" key="1">
    <source>
        <dbReference type="ARBA" id="ARBA00004533"/>
    </source>
</evidence>
<dbReference type="eggNOG" id="COG1560">
    <property type="taxonomic scope" value="Bacteria"/>
</dbReference>
<proteinExistence type="predicted"/>
<dbReference type="EMBL" id="CP000473">
    <property type="protein sequence ID" value="ABJ81602.1"/>
    <property type="molecule type" value="Genomic_DNA"/>
</dbReference>
<evidence type="ECO:0000256" key="2">
    <source>
        <dbReference type="ARBA" id="ARBA00022475"/>
    </source>
</evidence>
<evidence type="ECO:0000313" key="7">
    <source>
        <dbReference type="EMBL" id="ABJ81602.1"/>
    </source>
</evidence>
<keyword evidence="6 7" id="KW-0012">Acyltransferase</keyword>
<dbReference type="GO" id="GO:0009247">
    <property type="term" value="P:glycolipid biosynthetic process"/>
    <property type="evidence" value="ECO:0007669"/>
    <property type="project" value="UniProtKB-ARBA"/>
</dbReference>
<evidence type="ECO:0000256" key="6">
    <source>
        <dbReference type="ARBA" id="ARBA00023315"/>
    </source>
</evidence>
<dbReference type="InterPro" id="IPR004960">
    <property type="entry name" value="LipA_acyltrans"/>
</dbReference>
<dbReference type="PANTHER" id="PTHR30606:SF9">
    <property type="entry name" value="LIPID A BIOSYNTHESIS LAUROYLTRANSFERASE"/>
    <property type="match status" value="1"/>
</dbReference>
<gene>
    <name evidence="7" type="ordered locus">Acid_0596</name>
</gene>
<keyword evidence="5" id="KW-0472">Membrane</keyword>
<dbReference type="GO" id="GO:0005886">
    <property type="term" value="C:plasma membrane"/>
    <property type="evidence" value="ECO:0007669"/>
    <property type="project" value="UniProtKB-SubCell"/>
</dbReference>
<keyword evidence="4 7" id="KW-0808">Transferase</keyword>
<dbReference type="GO" id="GO:0016746">
    <property type="term" value="F:acyltransferase activity"/>
    <property type="evidence" value="ECO:0007669"/>
    <property type="project" value="UniProtKB-KW"/>
</dbReference>
<evidence type="ECO:0000256" key="3">
    <source>
        <dbReference type="ARBA" id="ARBA00022519"/>
    </source>
</evidence>
<dbReference type="STRING" id="234267.Acid_0596"/>
<dbReference type="PANTHER" id="PTHR30606">
    <property type="entry name" value="LIPID A BIOSYNTHESIS LAUROYL ACYLTRANSFERASE"/>
    <property type="match status" value="1"/>
</dbReference>
<dbReference type="OrthoDB" id="9801955at2"/>
<dbReference type="CDD" id="cd07984">
    <property type="entry name" value="LPLAT_LABLAT-like"/>
    <property type="match status" value="1"/>
</dbReference>
<dbReference type="KEGG" id="sus:Acid_0596"/>
<evidence type="ECO:0000256" key="4">
    <source>
        <dbReference type="ARBA" id="ARBA00022679"/>
    </source>
</evidence>
<protein>
    <submittedName>
        <fullName evidence="7">Lipid A biosynthesis acyltransferase</fullName>
    </submittedName>
</protein>